<dbReference type="Gene3D" id="1.10.12.10">
    <property type="entry name" value="Lyase 2-enoyl-coa Hydratase, Chain A, domain 2"/>
    <property type="match status" value="1"/>
</dbReference>
<dbReference type="Pfam" id="PF00378">
    <property type="entry name" value="ECH_1"/>
    <property type="match status" value="1"/>
</dbReference>
<gene>
    <name evidence="3" type="ORF">ACFQE1_04290</name>
</gene>
<feature type="region of interest" description="Disordered" evidence="2">
    <location>
        <begin position="237"/>
        <end position="256"/>
    </location>
</feature>
<reference evidence="3 4" key="1">
    <citation type="journal article" date="2019" name="Int. J. Syst. Evol. Microbiol.">
        <title>The Global Catalogue of Microorganisms (GCM) 10K type strain sequencing project: providing services to taxonomists for standard genome sequencing and annotation.</title>
        <authorList>
            <consortium name="The Broad Institute Genomics Platform"/>
            <consortium name="The Broad Institute Genome Sequencing Center for Infectious Disease"/>
            <person name="Wu L."/>
            <person name="Ma J."/>
        </authorList>
    </citation>
    <scope>NUCLEOTIDE SEQUENCE [LARGE SCALE GENOMIC DNA]</scope>
    <source>
        <strain evidence="3 4">NBRC 111368</strain>
    </source>
</reference>
<accession>A0ABD5RWL9</accession>
<comment type="caution">
    <text evidence="3">The sequence shown here is derived from an EMBL/GenBank/DDBJ whole genome shotgun (WGS) entry which is preliminary data.</text>
</comment>
<dbReference type="InterPro" id="IPR001753">
    <property type="entry name" value="Enoyl-CoA_hydra/iso"/>
</dbReference>
<sequence length="256" mass="28912">MEVELDTIDVEKEGKIARITLNRPERLNAVDHPLTRDLDAVTTLLEDDRDVRLITIRGAGRAFCSGIDLKKLASGDIDERHFPPWEQSLRRLETMDALVLCFVHGYAIGGGLQLALAADIRVSTDTAEYGLTAIEESIIPGMGTWRLPRYIGLGRAKKMSILGEFMGAEEAHRIGLVDHLVEEDDAEAEFESIVDDYMHINSRGARATKQAMANSFEMDWEEFWDHYIGLQDEARAHEDHDEAKAAYQEDRDPEWS</sequence>
<organism evidence="3 4">
    <name type="scientific">Halobium palmae</name>
    <dbReference type="NCBI Taxonomy" id="1776492"/>
    <lineage>
        <taxon>Archaea</taxon>
        <taxon>Methanobacteriati</taxon>
        <taxon>Methanobacteriota</taxon>
        <taxon>Stenosarchaea group</taxon>
        <taxon>Halobacteria</taxon>
        <taxon>Halobacteriales</taxon>
        <taxon>Haloferacaceae</taxon>
        <taxon>Halobium</taxon>
    </lineage>
</organism>
<dbReference type="CDD" id="cd06558">
    <property type="entry name" value="crotonase-like"/>
    <property type="match status" value="1"/>
</dbReference>
<evidence type="ECO:0000256" key="2">
    <source>
        <dbReference type="SAM" id="MobiDB-lite"/>
    </source>
</evidence>
<dbReference type="SUPFAM" id="SSF52096">
    <property type="entry name" value="ClpP/crotonase"/>
    <property type="match status" value="1"/>
</dbReference>
<evidence type="ECO:0000313" key="3">
    <source>
        <dbReference type="EMBL" id="MFC6723619.1"/>
    </source>
</evidence>
<evidence type="ECO:0000256" key="1">
    <source>
        <dbReference type="ARBA" id="ARBA00005254"/>
    </source>
</evidence>
<comment type="similarity">
    <text evidence="1">Belongs to the enoyl-CoA hydratase/isomerase family.</text>
</comment>
<protein>
    <submittedName>
        <fullName evidence="3">Enoyl-CoA hydratase/isomerase family protein</fullName>
    </submittedName>
</protein>
<dbReference type="PANTHER" id="PTHR43802:SF1">
    <property type="entry name" value="IP11341P-RELATED"/>
    <property type="match status" value="1"/>
</dbReference>
<proteinExistence type="inferred from homology"/>
<keyword evidence="4" id="KW-1185">Reference proteome</keyword>
<dbReference type="Proteomes" id="UP001596328">
    <property type="component" value="Unassembled WGS sequence"/>
</dbReference>
<dbReference type="InterPro" id="IPR029045">
    <property type="entry name" value="ClpP/crotonase-like_dom_sf"/>
</dbReference>
<dbReference type="EMBL" id="JBHSWU010000029">
    <property type="protein sequence ID" value="MFC6723619.1"/>
    <property type="molecule type" value="Genomic_DNA"/>
</dbReference>
<name>A0ABD5RWL9_9EURY</name>
<evidence type="ECO:0000313" key="4">
    <source>
        <dbReference type="Proteomes" id="UP001596328"/>
    </source>
</evidence>
<dbReference type="AlphaFoldDB" id="A0ABD5RWL9"/>
<dbReference type="InterPro" id="IPR014748">
    <property type="entry name" value="Enoyl-CoA_hydra_C"/>
</dbReference>
<dbReference type="Gene3D" id="3.90.226.10">
    <property type="entry name" value="2-enoyl-CoA Hydratase, Chain A, domain 1"/>
    <property type="match status" value="1"/>
</dbReference>
<dbReference type="PANTHER" id="PTHR43802">
    <property type="entry name" value="ENOYL-COA HYDRATASE"/>
    <property type="match status" value="1"/>
</dbReference>